<organism evidence="2 3">
    <name type="scientific">Tetrapyrgos nigripes</name>
    <dbReference type="NCBI Taxonomy" id="182062"/>
    <lineage>
        <taxon>Eukaryota</taxon>
        <taxon>Fungi</taxon>
        <taxon>Dikarya</taxon>
        <taxon>Basidiomycota</taxon>
        <taxon>Agaricomycotina</taxon>
        <taxon>Agaricomycetes</taxon>
        <taxon>Agaricomycetidae</taxon>
        <taxon>Agaricales</taxon>
        <taxon>Marasmiineae</taxon>
        <taxon>Marasmiaceae</taxon>
        <taxon>Tetrapyrgos</taxon>
    </lineage>
</organism>
<name>A0A8H5GKU4_9AGAR</name>
<gene>
    <name evidence="2" type="ORF">D9758_006473</name>
</gene>
<dbReference type="GO" id="GO:0016702">
    <property type="term" value="F:oxidoreductase activity, acting on single donors with incorporation of molecular oxygen, incorporation of two atoms of oxygen"/>
    <property type="evidence" value="ECO:0007669"/>
    <property type="project" value="InterPro"/>
</dbReference>
<protein>
    <recommendedName>
        <fullName evidence="4">Intradiol ring-cleavage dioxygenases domain-containing protein</fullName>
    </recommendedName>
</protein>
<dbReference type="PANTHER" id="PTHR34315:SF2">
    <property type="entry name" value="ANCHORED DIOXYGENASE, PUTATIVE (AFU_ORTHOLOGUE AFUA_3G01800)-RELATED"/>
    <property type="match status" value="1"/>
</dbReference>
<evidence type="ECO:0000256" key="1">
    <source>
        <dbReference type="SAM" id="SignalP"/>
    </source>
</evidence>
<evidence type="ECO:0000313" key="2">
    <source>
        <dbReference type="EMBL" id="KAF5366782.1"/>
    </source>
</evidence>
<comment type="caution">
    <text evidence="2">The sequence shown here is derived from an EMBL/GenBank/DDBJ whole genome shotgun (WGS) entry which is preliminary data.</text>
</comment>
<dbReference type="PANTHER" id="PTHR34315">
    <property type="match status" value="1"/>
</dbReference>
<accession>A0A8H5GKU4</accession>
<dbReference type="SUPFAM" id="SSF49482">
    <property type="entry name" value="Aromatic compound dioxygenase"/>
    <property type="match status" value="1"/>
</dbReference>
<dbReference type="CDD" id="cd03457">
    <property type="entry name" value="intradiol_dioxygenase_like"/>
    <property type="match status" value="1"/>
</dbReference>
<keyword evidence="1" id="KW-0732">Signal</keyword>
<reference evidence="2 3" key="1">
    <citation type="journal article" date="2020" name="ISME J.">
        <title>Uncovering the hidden diversity of litter-decomposition mechanisms in mushroom-forming fungi.</title>
        <authorList>
            <person name="Floudas D."/>
            <person name="Bentzer J."/>
            <person name="Ahren D."/>
            <person name="Johansson T."/>
            <person name="Persson P."/>
            <person name="Tunlid A."/>
        </authorList>
    </citation>
    <scope>NUCLEOTIDE SEQUENCE [LARGE SCALE GENOMIC DNA]</scope>
    <source>
        <strain evidence="2 3">CBS 291.85</strain>
    </source>
</reference>
<dbReference type="EMBL" id="JAACJM010000021">
    <property type="protein sequence ID" value="KAF5366782.1"/>
    <property type="molecule type" value="Genomic_DNA"/>
</dbReference>
<dbReference type="Proteomes" id="UP000559256">
    <property type="component" value="Unassembled WGS sequence"/>
</dbReference>
<evidence type="ECO:0008006" key="4">
    <source>
        <dbReference type="Google" id="ProtNLM"/>
    </source>
</evidence>
<dbReference type="GO" id="GO:0008199">
    <property type="term" value="F:ferric iron binding"/>
    <property type="evidence" value="ECO:0007669"/>
    <property type="project" value="InterPro"/>
</dbReference>
<proteinExistence type="predicted"/>
<feature type="signal peptide" evidence="1">
    <location>
        <begin position="1"/>
        <end position="23"/>
    </location>
</feature>
<feature type="chain" id="PRO_5034242717" description="Intradiol ring-cleavage dioxygenases domain-containing protein" evidence="1">
    <location>
        <begin position="24"/>
        <end position="375"/>
    </location>
</feature>
<dbReference type="Gene3D" id="2.60.130.10">
    <property type="entry name" value="Aromatic compound dioxygenase"/>
    <property type="match status" value="1"/>
</dbReference>
<evidence type="ECO:0000313" key="3">
    <source>
        <dbReference type="Proteomes" id="UP000559256"/>
    </source>
</evidence>
<keyword evidence="3" id="KW-1185">Reference proteome</keyword>
<sequence length="375" mass="39976">MVFVSSLLSAALAVASLVELTAAHRPPQPGSPEAVKRDLFQRNARRSLADCQDELSKRGGVYEKARARRANFARDARGTRGLSTGVPYKRATFEDYLKINHHSNETGITNNTDPATLFDGNSSCVLAPEVTEGPYYVTGEYVRFDVRENQSGIDHYTEVQFIDVSTCEPVPGIYVDFWHANATGVYAGVVINGNGAGENDATNINSTFLRGIQETDSDGVVQFLSVFPGHYQGRAIHTHIVAHQAGTQFPNGTFASANVSHIGQLFWDQSLISTVSALEPYSSNTQNLTLNADDMWAPEQADGIDPFPEYVFLGDDVTDGIFGWISIGIDTTSSYSIINAATLTEDGGVANAAGSFSGGGGGGMPSAMPSASASA</sequence>
<dbReference type="AlphaFoldDB" id="A0A8H5GKU4"/>
<dbReference type="InterPro" id="IPR015889">
    <property type="entry name" value="Intradiol_dOase_core"/>
</dbReference>
<dbReference type="OrthoDB" id="121380at2759"/>